<evidence type="ECO:0000313" key="3">
    <source>
        <dbReference type="Proteomes" id="UP000198785"/>
    </source>
</evidence>
<proteinExistence type="predicted"/>
<reference evidence="2 3" key="1">
    <citation type="submission" date="2016-10" db="EMBL/GenBank/DDBJ databases">
        <authorList>
            <person name="de Groot N.N."/>
        </authorList>
    </citation>
    <scope>NUCLEOTIDE SEQUENCE [LARGE SCALE GENOMIC DNA]</scope>
    <source>
        <strain evidence="2 3">DSM 22789</strain>
    </source>
</reference>
<dbReference type="RefSeq" id="WP_093365379.1">
    <property type="nucleotide sequence ID" value="NZ_FOZZ01000005.1"/>
</dbReference>
<feature type="domain" description="Putative beta-lactamase-inhibitor-like PepSY-like" evidence="1">
    <location>
        <begin position="59"/>
        <end position="141"/>
    </location>
</feature>
<name>A0A1I6T2X3_9SPHI</name>
<dbReference type="Pfam" id="PF11396">
    <property type="entry name" value="PepSY_like"/>
    <property type="match status" value="1"/>
</dbReference>
<dbReference type="Proteomes" id="UP000198785">
    <property type="component" value="Unassembled WGS sequence"/>
</dbReference>
<evidence type="ECO:0000313" key="2">
    <source>
        <dbReference type="EMBL" id="SFS83317.1"/>
    </source>
</evidence>
<evidence type="ECO:0000259" key="1">
    <source>
        <dbReference type="Pfam" id="PF11396"/>
    </source>
</evidence>
<keyword evidence="3" id="KW-1185">Reference proteome</keyword>
<dbReference type="EMBL" id="FOZZ01000005">
    <property type="protein sequence ID" value="SFS83317.1"/>
    <property type="molecule type" value="Genomic_DNA"/>
</dbReference>
<sequence>MMKRAFLGLSALAVVTVMNISCDDDKVVTEKELPLASNQFLSSYFAGVDITRVEKERNNYSVNLANGVEVDFNSAGEWIDVDAPDGMALPTGFINPKIVAYVAAEYTGNGINSIEKTNQGFDVDLVTGDIDLVFNATGDFVRVDP</sequence>
<dbReference type="AlphaFoldDB" id="A0A1I6T2X3"/>
<dbReference type="InterPro" id="IPR021533">
    <property type="entry name" value="PepSY-like"/>
</dbReference>
<gene>
    <name evidence="2" type="ORF">SAMN05660206_105218</name>
</gene>
<dbReference type="OrthoDB" id="710080at2"/>
<dbReference type="Gene3D" id="3.40.1420.30">
    <property type="match status" value="1"/>
</dbReference>
<protein>
    <submittedName>
        <fullName evidence="2">Putative beta-lactamase-inhibitor-like, PepSY-like</fullName>
    </submittedName>
</protein>
<dbReference type="SUPFAM" id="SSF160574">
    <property type="entry name" value="BT0923-like"/>
    <property type="match status" value="1"/>
</dbReference>
<dbReference type="STRING" id="683125.SAMN05660206_105218"/>
<accession>A0A1I6T2X3</accession>
<organism evidence="2 3">
    <name type="scientific">Sphingobacterium wenxiniae</name>
    <dbReference type="NCBI Taxonomy" id="683125"/>
    <lineage>
        <taxon>Bacteria</taxon>
        <taxon>Pseudomonadati</taxon>
        <taxon>Bacteroidota</taxon>
        <taxon>Sphingobacteriia</taxon>
        <taxon>Sphingobacteriales</taxon>
        <taxon>Sphingobacteriaceae</taxon>
        <taxon>Sphingobacterium</taxon>
    </lineage>
</organism>